<dbReference type="RefSeq" id="WP_350937933.1">
    <property type="nucleotide sequence ID" value="NZ_JAYWLC010000012.1"/>
</dbReference>
<feature type="transmembrane region" description="Helical" evidence="1">
    <location>
        <begin position="51"/>
        <end position="76"/>
    </location>
</feature>
<accession>A0ABV1SIY0</accession>
<feature type="transmembrane region" description="Helical" evidence="1">
    <location>
        <begin position="227"/>
        <end position="245"/>
    </location>
</feature>
<dbReference type="EMBL" id="JAYWLC010000012">
    <property type="protein sequence ID" value="MER5172857.1"/>
    <property type="molecule type" value="Genomic_DNA"/>
</dbReference>
<feature type="transmembrane region" description="Helical" evidence="1">
    <location>
        <begin position="97"/>
        <end position="117"/>
    </location>
</feature>
<protein>
    <recommendedName>
        <fullName evidence="4">Oligosaccharide repeat unit polymerase</fullName>
    </recommendedName>
</protein>
<organism evidence="2 3">
    <name type="scientific">Thioclava kandeliae</name>
    <dbReference type="NCBI Taxonomy" id="3070818"/>
    <lineage>
        <taxon>Bacteria</taxon>
        <taxon>Pseudomonadati</taxon>
        <taxon>Pseudomonadota</taxon>
        <taxon>Alphaproteobacteria</taxon>
        <taxon>Rhodobacterales</taxon>
        <taxon>Paracoccaceae</taxon>
        <taxon>Thioclava</taxon>
    </lineage>
</organism>
<keyword evidence="3" id="KW-1185">Reference proteome</keyword>
<keyword evidence="1" id="KW-1133">Transmembrane helix</keyword>
<feature type="transmembrane region" description="Helical" evidence="1">
    <location>
        <begin position="7"/>
        <end position="31"/>
    </location>
</feature>
<evidence type="ECO:0000256" key="1">
    <source>
        <dbReference type="SAM" id="Phobius"/>
    </source>
</evidence>
<comment type="caution">
    <text evidence="2">The sequence shown here is derived from an EMBL/GenBank/DDBJ whole genome shotgun (WGS) entry which is preliminary data.</text>
</comment>
<feature type="transmembrane region" description="Helical" evidence="1">
    <location>
        <begin position="338"/>
        <end position="358"/>
    </location>
</feature>
<evidence type="ECO:0000313" key="3">
    <source>
        <dbReference type="Proteomes" id="UP001438953"/>
    </source>
</evidence>
<evidence type="ECO:0000313" key="2">
    <source>
        <dbReference type="EMBL" id="MER5172857.1"/>
    </source>
</evidence>
<name>A0ABV1SIY0_9RHOB</name>
<reference evidence="2 3" key="1">
    <citation type="submission" date="2024-06" db="EMBL/GenBank/DDBJ databases">
        <title>Thioclava kandeliae sp. nov. from a rhizosphere soil sample of Kandelia candel in a mangrove.</title>
        <authorList>
            <person name="Mu T."/>
        </authorList>
    </citation>
    <scope>NUCLEOTIDE SEQUENCE [LARGE SCALE GENOMIC DNA]</scope>
    <source>
        <strain evidence="2 3">CPCC 100088</strain>
    </source>
</reference>
<feature type="transmembrane region" description="Helical" evidence="1">
    <location>
        <begin position="386"/>
        <end position="406"/>
    </location>
</feature>
<keyword evidence="1" id="KW-0812">Transmembrane</keyword>
<feature type="transmembrane region" description="Helical" evidence="1">
    <location>
        <begin position="182"/>
        <end position="200"/>
    </location>
</feature>
<feature type="transmembrane region" description="Helical" evidence="1">
    <location>
        <begin position="151"/>
        <end position="170"/>
    </location>
</feature>
<gene>
    <name evidence="2" type="ORF">VSX56_13855</name>
</gene>
<proteinExistence type="predicted"/>
<dbReference type="Proteomes" id="UP001438953">
    <property type="component" value="Unassembled WGS sequence"/>
</dbReference>
<keyword evidence="1" id="KW-0472">Membrane</keyword>
<sequence>MRPKLWLLSPISLLGLAWVLTLGIGVLPFLYPDSFSLALYFLSREELGAEAITLMGLAWIAAALLFFVALNALTLLRARDLPDTRALTDFERMARRIFRANLVCLGITLVWVLSSAVQMGGIGALIESAQSDASSLRDQMLENKLFSGMRLFYGALPAIGAMACVMLAAGRKFGTMSPFARRILILVLISDLVALALLPIVMSQRILLLHLMLASYFGLCMVHQRIVALPQLILGATLFLTTWVLREAVTNPTIDNHSALEIGLQKLVFYISNDFLNSLLPFTQEFDHMLGYFSFHFLLILTQSRDAVDGLIPERLERIELVRGGGEWSMLTTPYVDFGIAGALVLLAVFAIATAIAFHRGHFGLTAATLYAHLAAGFMLSTHVQYFTNVNFVTGLALTAFLGRACHLSQQNAGRPAITPLQRAR</sequence>
<evidence type="ECO:0008006" key="4">
    <source>
        <dbReference type="Google" id="ProtNLM"/>
    </source>
</evidence>